<dbReference type="AlphaFoldDB" id="A0A941IPH6"/>
<comment type="caution">
    <text evidence="2">The sequence shown here is derived from an EMBL/GenBank/DDBJ whole genome shotgun (WGS) entry which is preliminary data.</text>
</comment>
<proteinExistence type="predicted"/>
<evidence type="ECO:0000256" key="1">
    <source>
        <dbReference type="SAM" id="MobiDB-lite"/>
    </source>
</evidence>
<feature type="region of interest" description="Disordered" evidence="1">
    <location>
        <begin position="319"/>
        <end position="393"/>
    </location>
</feature>
<reference evidence="2" key="1">
    <citation type="submission" date="2021-04" db="EMBL/GenBank/DDBJ databases">
        <title>Genome based classification of Actinospica acidithermotolerans sp. nov., an actinobacterium isolated from an Indonesian hot spring.</title>
        <authorList>
            <person name="Kusuma A.B."/>
            <person name="Putra K.E."/>
            <person name="Nafisah S."/>
            <person name="Loh J."/>
            <person name="Nouioui I."/>
            <person name="Goodfellow M."/>
        </authorList>
    </citation>
    <scope>NUCLEOTIDE SEQUENCE</scope>
    <source>
        <strain evidence="2">CSCA 57</strain>
    </source>
</reference>
<feature type="compositionally biased region" description="Basic residues" evidence="1">
    <location>
        <begin position="340"/>
        <end position="350"/>
    </location>
</feature>
<name>A0A941IPH6_9ACTN</name>
<dbReference type="EMBL" id="JAGSOG010000023">
    <property type="protein sequence ID" value="MBR7833142.1"/>
    <property type="molecule type" value="Genomic_DNA"/>
</dbReference>
<gene>
    <name evidence="2" type="ORF">KDL01_07695</name>
</gene>
<dbReference type="InterPro" id="IPR011044">
    <property type="entry name" value="Quino_amine_DH_bsu"/>
</dbReference>
<dbReference type="RefSeq" id="WP_212527667.1">
    <property type="nucleotide sequence ID" value="NZ_JAGSOG010000023.1"/>
</dbReference>
<protein>
    <submittedName>
        <fullName evidence="2">Uncharacterized protein</fullName>
    </submittedName>
</protein>
<organism evidence="2 3">
    <name type="scientific">Actinospica durhamensis</name>
    <dbReference type="NCBI Taxonomy" id="1508375"/>
    <lineage>
        <taxon>Bacteria</taxon>
        <taxon>Bacillati</taxon>
        <taxon>Actinomycetota</taxon>
        <taxon>Actinomycetes</taxon>
        <taxon>Catenulisporales</taxon>
        <taxon>Actinospicaceae</taxon>
        <taxon>Actinospica</taxon>
    </lineage>
</organism>
<evidence type="ECO:0000313" key="2">
    <source>
        <dbReference type="EMBL" id="MBR7833142.1"/>
    </source>
</evidence>
<dbReference type="SUPFAM" id="SSF50969">
    <property type="entry name" value="YVTN repeat-like/Quinoprotein amine dehydrogenase"/>
    <property type="match status" value="1"/>
</dbReference>
<sequence length="393" mass="42893">MEGRRGGGTALLITPLPFQATPARAVAPLDASGSAAWLVLSERGEVFRWDCGTSACELVGSTTLTTTGQSEETWGEHPAALRLHPSPSGRFLAIAVDYGTDGVVLDLFSGREALTLHGGTDEQETVPFSLAFTMHRGAEILIHRTDWNRLDAVDLATGEVMTAREFAESADFERRLPPRSLDYFHGALHLNPSGSRIADDGWIWHPLGAVTSWEIAPWLEGNSFESDDGASRMSLCTREYYWAHAMVWLDDERIAIGGLGDDDSSIVPGVRVIDVRRGERDVRGWLTGAETFAFSGRGRRGGCGGGRWCAGRRRRCGGFGRSRRPRPAAARRPPAPAGRRSVRGRRRRVRTPAIRTGGSLRRLSCGARRGGWREAGRSPRSARRGRGSGRPGR</sequence>
<dbReference type="Proteomes" id="UP000675781">
    <property type="component" value="Unassembled WGS sequence"/>
</dbReference>
<accession>A0A941IPH6</accession>
<keyword evidence="3" id="KW-1185">Reference proteome</keyword>
<evidence type="ECO:0000313" key="3">
    <source>
        <dbReference type="Proteomes" id="UP000675781"/>
    </source>
</evidence>
<feature type="compositionally biased region" description="Basic residues" evidence="1">
    <location>
        <begin position="380"/>
        <end position="393"/>
    </location>
</feature>